<evidence type="ECO:0000313" key="1">
    <source>
        <dbReference type="EMBL" id="MBB6127548.1"/>
    </source>
</evidence>
<gene>
    <name evidence="1" type="ORF">HDF22_001656</name>
</gene>
<sequence length="109" mass="11972">MTTSGITIGINKQDGTSMNIAIDPVNTNKTESGIANTGTYKLYRDIDSAKTFDKGYLGAISLNGTDNSYHYSGGTELTDFELKQLADFIRNYHATGKELDDHNRDITTK</sequence>
<evidence type="ECO:0000313" key="2">
    <source>
        <dbReference type="Proteomes" id="UP000548326"/>
    </source>
</evidence>
<comment type="caution">
    <text evidence="1">The sequence shown here is derived from an EMBL/GenBank/DDBJ whole genome shotgun (WGS) entry which is preliminary data.</text>
</comment>
<proteinExistence type="predicted"/>
<name>A0A841JFW1_9SPHI</name>
<accession>A0A841JFW1</accession>
<dbReference type="EMBL" id="JACHCA010000004">
    <property type="protein sequence ID" value="MBB6127548.1"/>
    <property type="molecule type" value="Genomic_DNA"/>
</dbReference>
<reference evidence="1 2" key="1">
    <citation type="submission" date="2020-08" db="EMBL/GenBank/DDBJ databases">
        <title>Genomic Encyclopedia of Type Strains, Phase IV (KMG-V): Genome sequencing to study the core and pangenomes of soil and plant-associated prokaryotes.</title>
        <authorList>
            <person name="Whitman W."/>
        </authorList>
    </citation>
    <scope>NUCLEOTIDE SEQUENCE [LARGE SCALE GENOMIC DNA]</scope>
    <source>
        <strain evidence="1 2">MP601</strain>
    </source>
</reference>
<dbReference type="Proteomes" id="UP000548326">
    <property type="component" value="Unassembled WGS sequence"/>
</dbReference>
<dbReference type="RefSeq" id="WP_183586825.1">
    <property type="nucleotide sequence ID" value="NZ_JACHCA010000004.1"/>
</dbReference>
<dbReference type="AlphaFoldDB" id="A0A841JFW1"/>
<protein>
    <submittedName>
        <fullName evidence="1">Uncharacterized protein</fullName>
    </submittedName>
</protein>
<organism evidence="1 2">
    <name type="scientific">Mucilaginibacter lappiensis</name>
    <dbReference type="NCBI Taxonomy" id="354630"/>
    <lineage>
        <taxon>Bacteria</taxon>
        <taxon>Pseudomonadati</taxon>
        <taxon>Bacteroidota</taxon>
        <taxon>Sphingobacteriia</taxon>
        <taxon>Sphingobacteriales</taxon>
        <taxon>Sphingobacteriaceae</taxon>
        <taxon>Mucilaginibacter</taxon>
    </lineage>
</organism>